<sequence>MKSEETWPCLTIRVSASSLRRYQLVGWEGTTIEPMVASACRNVRAQNSKTGVPRMNRHVVLQSPVFRG</sequence>
<protein>
    <submittedName>
        <fullName evidence="1">Uncharacterized protein</fullName>
    </submittedName>
</protein>
<reference evidence="1" key="2">
    <citation type="journal article" date="2023" name="Int. J. Mol. Sci.">
        <title>De Novo Assembly and Annotation of 11 Diverse Shrub Willow (Salix) Genomes Reveals Novel Gene Organization in Sex-Linked Regions.</title>
        <authorList>
            <person name="Hyden B."/>
            <person name="Feng K."/>
            <person name="Yates T.B."/>
            <person name="Jawdy S."/>
            <person name="Cereghino C."/>
            <person name="Smart L.B."/>
            <person name="Muchero W."/>
        </authorList>
    </citation>
    <scope>NUCLEOTIDE SEQUENCE</scope>
    <source>
        <tissue evidence="1">Shoot tip</tissue>
    </source>
</reference>
<evidence type="ECO:0000313" key="2">
    <source>
        <dbReference type="Proteomes" id="UP001151532"/>
    </source>
</evidence>
<name>A0A9Q0ZI65_SALPP</name>
<dbReference type="Proteomes" id="UP001151532">
    <property type="component" value="Chromosome 17"/>
</dbReference>
<evidence type="ECO:0000313" key="1">
    <source>
        <dbReference type="EMBL" id="KAJ6735540.1"/>
    </source>
</evidence>
<organism evidence="1 2">
    <name type="scientific">Salix purpurea</name>
    <name type="common">Purple osier willow</name>
    <dbReference type="NCBI Taxonomy" id="77065"/>
    <lineage>
        <taxon>Eukaryota</taxon>
        <taxon>Viridiplantae</taxon>
        <taxon>Streptophyta</taxon>
        <taxon>Embryophyta</taxon>
        <taxon>Tracheophyta</taxon>
        <taxon>Spermatophyta</taxon>
        <taxon>Magnoliopsida</taxon>
        <taxon>eudicotyledons</taxon>
        <taxon>Gunneridae</taxon>
        <taxon>Pentapetalae</taxon>
        <taxon>rosids</taxon>
        <taxon>fabids</taxon>
        <taxon>Malpighiales</taxon>
        <taxon>Salicaceae</taxon>
        <taxon>Saliceae</taxon>
        <taxon>Salix</taxon>
    </lineage>
</organism>
<reference evidence="1" key="1">
    <citation type="submission" date="2022-11" db="EMBL/GenBank/DDBJ databases">
        <authorList>
            <person name="Hyden B.L."/>
            <person name="Feng K."/>
            <person name="Yates T."/>
            <person name="Jawdy S."/>
            <person name="Smart L.B."/>
            <person name="Muchero W."/>
        </authorList>
    </citation>
    <scope>NUCLEOTIDE SEQUENCE</scope>
    <source>
        <tissue evidence="1">Shoot tip</tissue>
    </source>
</reference>
<proteinExistence type="predicted"/>
<keyword evidence="2" id="KW-1185">Reference proteome</keyword>
<dbReference type="AlphaFoldDB" id="A0A9Q0ZI65"/>
<dbReference type="EMBL" id="JAPFFK010000011">
    <property type="protein sequence ID" value="KAJ6735540.1"/>
    <property type="molecule type" value="Genomic_DNA"/>
</dbReference>
<comment type="caution">
    <text evidence="1">The sequence shown here is derived from an EMBL/GenBank/DDBJ whole genome shotgun (WGS) entry which is preliminary data.</text>
</comment>
<accession>A0A9Q0ZI65</accession>
<gene>
    <name evidence="1" type="ORF">OIU79_002564</name>
</gene>